<evidence type="ECO:0000313" key="3">
    <source>
        <dbReference type="Proteomes" id="UP000027238"/>
    </source>
</evidence>
<evidence type="ECO:0000259" key="1">
    <source>
        <dbReference type="PROSITE" id="PS51186"/>
    </source>
</evidence>
<dbReference type="PANTHER" id="PTHR42791:SF14">
    <property type="entry name" value="N-ACETYLTRANSFERASE DOMAIN-CONTAINING PROTEIN"/>
    <property type="match status" value="1"/>
</dbReference>
<feature type="domain" description="N-acetyltransferase" evidence="1">
    <location>
        <begin position="3"/>
        <end position="201"/>
    </location>
</feature>
<dbReference type="CDD" id="cd04301">
    <property type="entry name" value="NAT_SF"/>
    <property type="match status" value="1"/>
</dbReference>
<reference evidence="3" key="1">
    <citation type="journal article" date="2014" name="Genome Announc.">
        <title>Draft genome sequence of Colletotrichum sublineola, a destructive pathogen of cultivated sorghum.</title>
        <authorList>
            <person name="Baroncelli R."/>
            <person name="Sanz-Martin J.M."/>
            <person name="Rech G.E."/>
            <person name="Sukno S.A."/>
            <person name="Thon M.R."/>
        </authorList>
    </citation>
    <scope>NUCLEOTIDE SEQUENCE [LARGE SCALE GENOMIC DNA]</scope>
    <source>
        <strain evidence="3">TX430BB</strain>
    </source>
</reference>
<dbReference type="PANTHER" id="PTHR42791">
    <property type="entry name" value="GNAT FAMILY ACETYLTRANSFERASE"/>
    <property type="match status" value="1"/>
</dbReference>
<dbReference type="OrthoDB" id="410198at2759"/>
<dbReference type="OMA" id="EMDRRWW"/>
<dbReference type="AlphaFoldDB" id="A0A066X8S8"/>
<protein>
    <submittedName>
        <fullName evidence="2">Putative acetyltransferase</fullName>
    </submittedName>
</protein>
<evidence type="ECO:0000313" key="2">
    <source>
        <dbReference type="EMBL" id="KDN64069.1"/>
    </source>
</evidence>
<dbReference type="GO" id="GO:0016747">
    <property type="term" value="F:acyltransferase activity, transferring groups other than amino-acyl groups"/>
    <property type="evidence" value="ECO:0007669"/>
    <property type="project" value="InterPro"/>
</dbReference>
<dbReference type="EMBL" id="JMSE01001162">
    <property type="protein sequence ID" value="KDN64069.1"/>
    <property type="molecule type" value="Genomic_DNA"/>
</dbReference>
<name>A0A066X8S8_COLSU</name>
<dbReference type="Proteomes" id="UP000027238">
    <property type="component" value="Unassembled WGS sequence"/>
</dbReference>
<gene>
    <name evidence="2" type="ORF">CSUB01_05087</name>
</gene>
<organism evidence="2 3">
    <name type="scientific">Colletotrichum sublineola</name>
    <name type="common">Sorghum anthracnose fungus</name>
    <dbReference type="NCBI Taxonomy" id="1173701"/>
    <lineage>
        <taxon>Eukaryota</taxon>
        <taxon>Fungi</taxon>
        <taxon>Dikarya</taxon>
        <taxon>Ascomycota</taxon>
        <taxon>Pezizomycotina</taxon>
        <taxon>Sordariomycetes</taxon>
        <taxon>Hypocreomycetidae</taxon>
        <taxon>Glomerellales</taxon>
        <taxon>Glomerellaceae</taxon>
        <taxon>Colletotrichum</taxon>
        <taxon>Colletotrichum graminicola species complex</taxon>
    </lineage>
</organism>
<dbReference type="PROSITE" id="PS51186">
    <property type="entry name" value="GNAT"/>
    <property type="match status" value="1"/>
</dbReference>
<dbReference type="eggNOG" id="ENOG502SQRM">
    <property type="taxonomic scope" value="Eukaryota"/>
</dbReference>
<dbReference type="SUPFAM" id="SSF55729">
    <property type="entry name" value="Acyl-CoA N-acyltransferases (Nat)"/>
    <property type="match status" value="1"/>
</dbReference>
<comment type="caution">
    <text evidence="2">The sequence shown here is derived from an EMBL/GenBank/DDBJ whole genome shotgun (WGS) entry which is preliminary data.</text>
</comment>
<dbReference type="STRING" id="1173701.A0A066X8S8"/>
<accession>A0A066X8S8</accession>
<dbReference type="InterPro" id="IPR052523">
    <property type="entry name" value="Trichothecene_AcTrans"/>
</dbReference>
<keyword evidence="3" id="KW-1185">Reference proteome</keyword>
<sequence length="210" mass="23669">MAIEIQTVVEADLRRCAEIEHLAFAESPLNQVLVPGPLPENMVEVRADEIAKQLREDPTVRMFKAVDTGLSGDESIIGWCKFNVHADGMPEPKPREWPSGFNLEARRMMFGGLDKMRKRLMAGKPSVYIHILVTDPKHQRRGAGLQLMTPGIQEAARLGVPAYLESSVAGHHLYTKIGFKDVEEHRIDFSNLGVELIHLNWAMIWEPPKQ</sequence>
<dbReference type="Pfam" id="PF00583">
    <property type="entry name" value="Acetyltransf_1"/>
    <property type="match status" value="1"/>
</dbReference>
<dbReference type="InterPro" id="IPR016181">
    <property type="entry name" value="Acyl_CoA_acyltransferase"/>
</dbReference>
<proteinExistence type="predicted"/>
<dbReference type="HOGENOM" id="CLU_060131_6_5_1"/>
<dbReference type="Gene3D" id="3.40.630.30">
    <property type="match status" value="1"/>
</dbReference>
<dbReference type="InterPro" id="IPR000182">
    <property type="entry name" value="GNAT_dom"/>
</dbReference>
<keyword evidence="2" id="KW-0808">Transferase</keyword>